<dbReference type="AlphaFoldDB" id="A0A1H0FA31"/>
<dbReference type="PROSITE" id="PS51257">
    <property type="entry name" value="PROKAR_LIPOPROTEIN"/>
    <property type="match status" value="1"/>
</dbReference>
<dbReference type="Proteomes" id="UP000199334">
    <property type="component" value="Unassembled WGS sequence"/>
</dbReference>
<proteinExistence type="predicted"/>
<keyword evidence="2" id="KW-1185">Reference proteome</keyword>
<gene>
    <name evidence="1" type="ORF">SAMN05216498_0201</name>
</gene>
<dbReference type="EMBL" id="FNIG01000011">
    <property type="protein sequence ID" value="SDN91466.1"/>
    <property type="molecule type" value="Genomic_DNA"/>
</dbReference>
<name>A0A1H0FA31_9BACI</name>
<reference evidence="1 2" key="1">
    <citation type="submission" date="2016-10" db="EMBL/GenBank/DDBJ databases">
        <authorList>
            <person name="de Groot N.N."/>
        </authorList>
    </citation>
    <scope>NUCLEOTIDE SEQUENCE [LARGE SCALE GENOMIC DNA]</scope>
    <source>
        <strain evidence="1 2">CGMCC 1.3442</strain>
    </source>
</reference>
<accession>A0A1H0FA31</accession>
<dbReference type="RefSeq" id="WP_093857759.1">
    <property type="nucleotide sequence ID" value="NZ_BJVZ01000036.1"/>
</dbReference>
<evidence type="ECO:0000313" key="1">
    <source>
        <dbReference type="EMBL" id="SDN91466.1"/>
    </source>
</evidence>
<protein>
    <submittedName>
        <fullName evidence="1">Uncharacterized protein</fullName>
    </submittedName>
</protein>
<evidence type="ECO:0000313" key="2">
    <source>
        <dbReference type="Proteomes" id="UP000199334"/>
    </source>
</evidence>
<organism evidence="1 2">
    <name type="scientific">Tenuibacillus multivorans</name>
    <dbReference type="NCBI Taxonomy" id="237069"/>
    <lineage>
        <taxon>Bacteria</taxon>
        <taxon>Bacillati</taxon>
        <taxon>Bacillota</taxon>
        <taxon>Bacilli</taxon>
        <taxon>Bacillales</taxon>
        <taxon>Bacillaceae</taxon>
        <taxon>Tenuibacillus</taxon>
    </lineage>
</organism>
<sequence length="200" mass="22865">MNPFKMVSCMLLISLFLIGCIPEENSDSRSALEGLSINWNIKLKKTGEYYKLVEQGLNENKSQDYFNGVHDSMYIIFKGSDLYDSVEDHVVNHFEDEVTESEGTKLHNIFLRLDNATFELNELLTSGQMDEINKEELSSQLTKLAEYMDVTGVSSRHLNLYNVIGNPQAVLREHSQSEILGLIDDFNHDLKELEELIDNP</sequence>